<dbReference type="STRING" id="57664.SAMN05661003_10942"/>
<dbReference type="GO" id="GO:0003676">
    <property type="term" value="F:nucleic acid binding"/>
    <property type="evidence" value="ECO:0007669"/>
    <property type="project" value="InterPro"/>
</dbReference>
<protein>
    <recommendedName>
        <fullName evidence="2">Single-stranded-DNA-specific exonuclease RecJ</fullName>
    </recommendedName>
</protein>
<keyword evidence="5 10" id="KW-0269">Exonuclease</keyword>
<gene>
    <name evidence="10" type="ORF">SAMN05661003_10942</name>
</gene>
<evidence type="ECO:0000313" key="11">
    <source>
        <dbReference type="Proteomes" id="UP000243205"/>
    </source>
</evidence>
<feature type="region of interest" description="Disordered" evidence="6">
    <location>
        <begin position="1"/>
        <end position="24"/>
    </location>
</feature>
<dbReference type="GO" id="GO:0006310">
    <property type="term" value="P:DNA recombination"/>
    <property type="evidence" value="ECO:0007669"/>
    <property type="project" value="InterPro"/>
</dbReference>
<dbReference type="Pfam" id="PF17768">
    <property type="entry name" value="RecJ_OB"/>
    <property type="match status" value="1"/>
</dbReference>
<reference evidence="11" key="1">
    <citation type="submission" date="2016-10" db="EMBL/GenBank/DDBJ databases">
        <authorList>
            <person name="Varghese N."/>
            <person name="Submissions S."/>
        </authorList>
    </citation>
    <scope>NUCLEOTIDE SEQUENCE [LARGE SCALE GENOMIC DNA]</scope>
    <source>
        <strain evidence="11">DSM 8987</strain>
    </source>
</reference>
<evidence type="ECO:0000256" key="2">
    <source>
        <dbReference type="ARBA" id="ARBA00019841"/>
    </source>
</evidence>
<evidence type="ECO:0000259" key="9">
    <source>
        <dbReference type="Pfam" id="PF17768"/>
    </source>
</evidence>
<dbReference type="InterPro" id="IPR001667">
    <property type="entry name" value="DDH_dom"/>
</dbReference>
<dbReference type="InterPro" id="IPR041122">
    <property type="entry name" value="RecJ_OB"/>
</dbReference>
<dbReference type="InterPro" id="IPR038763">
    <property type="entry name" value="DHH_sf"/>
</dbReference>
<feature type="domain" description="RecJ OB" evidence="9">
    <location>
        <begin position="468"/>
        <end position="570"/>
    </location>
</feature>
<evidence type="ECO:0000256" key="6">
    <source>
        <dbReference type="SAM" id="MobiDB-lite"/>
    </source>
</evidence>
<feature type="compositionally biased region" description="Pro residues" evidence="6">
    <location>
        <begin position="11"/>
        <end position="20"/>
    </location>
</feature>
<name>A0A1G7CEQ9_9BACT</name>
<evidence type="ECO:0000259" key="8">
    <source>
        <dbReference type="Pfam" id="PF02272"/>
    </source>
</evidence>
<dbReference type="NCBIfam" id="TIGR00644">
    <property type="entry name" value="recJ"/>
    <property type="match status" value="1"/>
</dbReference>
<evidence type="ECO:0000313" key="10">
    <source>
        <dbReference type="EMBL" id="SDE37186.1"/>
    </source>
</evidence>
<dbReference type="RefSeq" id="WP_092078602.1">
    <property type="nucleotide sequence ID" value="NZ_FNAQ01000009.1"/>
</dbReference>
<dbReference type="Gene3D" id="3.10.310.30">
    <property type="match status" value="1"/>
</dbReference>
<evidence type="ECO:0000259" key="7">
    <source>
        <dbReference type="Pfam" id="PF01368"/>
    </source>
</evidence>
<dbReference type="AlphaFoldDB" id="A0A1G7CEQ9"/>
<dbReference type="SUPFAM" id="SSF64182">
    <property type="entry name" value="DHH phosphoesterases"/>
    <property type="match status" value="1"/>
</dbReference>
<dbReference type="InterPro" id="IPR051673">
    <property type="entry name" value="SSDNA_exonuclease_RecJ"/>
</dbReference>
<proteinExistence type="inferred from homology"/>
<keyword evidence="11" id="KW-1185">Reference proteome</keyword>
<dbReference type="InterPro" id="IPR004610">
    <property type="entry name" value="RecJ"/>
</dbReference>
<accession>A0A1G7CEQ9</accession>
<evidence type="ECO:0000256" key="5">
    <source>
        <dbReference type="ARBA" id="ARBA00022839"/>
    </source>
</evidence>
<dbReference type="PANTHER" id="PTHR30255">
    <property type="entry name" value="SINGLE-STRANDED-DNA-SPECIFIC EXONUCLEASE RECJ"/>
    <property type="match status" value="1"/>
</dbReference>
<keyword evidence="3" id="KW-0540">Nuclease</keyword>
<evidence type="ECO:0000256" key="1">
    <source>
        <dbReference type="ARBA" id="ARBA00005915"/>
    </source>
</evidence>
<dbReference type="GO" id="GO:0008409">
    <property type="term" value="F:5'-3' exonuclease activity"/>
    <property type="evidence" value="ECO:0007669"/>
    <property type="project" value="InterPro"/>
</dbReference>
<dbReference type="Gene3D" id="3.90.1640.30">
    <property type="match status" value="1"/>
</dbReference>
<evidence type="ECO:0000256" key="3">
    <source>
        <dbReference type="ARBA" id="ARBA00022722"/>
    </source>
</evidence>
<sequence>MMRPCDAPVWLPRPPLPPLTGPDGATGPLQAQLLALRGVAAAEDARLFLLGRLKDLPDPDLLPDMAVAVARLQQALATGETIAVHGDYDVDGISGTALLCEGLRQLGGRVEYHIPLRLRDGYGLCGEALRQAAARGVRLVVSVDCGTSALAEAQLSAELGMDLIVTDHHQPPEKLPEVLACINPWRTDSAYPFQPLAGVGVAFMLLLALQRQLRLAGQLPQPAPDARLLLDLVALGTIADLVPLTGVNRLLVRVGLELLQQQPRAGLAELLRLAGVDRVSAGVVGFKLAPRLNAAGRLADAAAAVELLLNRQPAEVAPLAQQLDGCNRQRQQIEAETFAQAIARVEAELPASSRSIVLADSRWHAGVIGIVASRLVERYHRPVVLIALANDLAAGEGEGKGSARSIRGFHLYQALQGCHQHLLGYGGHAAAAGLRLQPQRLAAFAEAFEQQACAALQPQDLQPRRLFDLEVQLDELHEDSWRQITALAPFGMGNPEPLFLCRDLRICQLRTLSGGRHARFVLQQGGYSLPAIAFDVAERLTELNRPVDVLCQLQINRWRERETLQLLVRDFRPAGSTLQTGQTPAALDGDFFLDRV</sequence>
<dbReference type="PANTHER" id="PTHR30255:SF2">
    <property type="entry name" value="SINGLE-STRANDED-DNA-SPECIFIC EXONUCLEASE RECJ"/>
    <property type="match status" value="1"/>
</dbReference>
<keyword evidence="4" id="KW-0378">Hydrolase</keyword>
<dbReference type="InterPro" id="IPR003156">
    <property type="entry name" value="DHHA1_dom"/>
</dbReference>
<feature type="domain" description="DDH" evidence="7">
    <location>
        <begin position="82"/>
        <end position="237"/>
    </location>
</feature>
<dbReference type="GO" id="GO:0006281">
    <property type="term" value="P:DNA repair"/>
    <property type="evidence" value="ECO:0007669"/>
    <property type="project" value="InterPro"/>
</dbReference>
<organism evidence="10 11">
    <name type="scientific">Desulfuromonas thiophila</name>
    <dbReference type="NCBI Taxonomy" id="57664"/>
    <lineage>
        <taxon>Bacteria</taxon>
        <taxon>Pseudomonadati</taxon>
        <taxon>Thermodesulfobacteriota</taxon>
        <taxon>Desulfuromonadia</taxon>
        <taxon>Desulfuromonadales</taxon>
        <taxon>Desulfuromonadaceae</taxon>
        <taxon>Desulfuromonas</taxon>
    </lineage>
</organism>
<feature type="domain" description="DHHA1" evidence="8">
    <location>
        <begin position="357"/>
        <end position="451"/>
    </location>
</feature>
<comment type="similarity">
    <text evidence="1">Belongs to the RecJ family.</text>
</comment>
<dbReference type="Proteomes" id="UP000243205">
    <property type="component" value="Unassembled WGS sequence"/>
</dbReference>
<evidence type="ECO:0000256" key="4">
    <source>
        <dbReference type="ARBA" id="ARBA00022801"/>
    </source>
</evidence>
<dbReference type="Pfam" id="PF01368">
    <property type="entry name" value="DHH"/>
    <property type="match status" value="1"/>
</dbReference>
<dbReference type="EMBL" id="FNAQ01000009">
    <property type="protein sequence ID" value="SDE37186.1"/>
    <property type="molecule type" value="Genomic_DNA"/>
</dbReference>
<dbReference type="OrthoDB" id="9809852at2"/>
<dbReference type="Pfam" id="PF02272">
    <property type="entry name" value="DHHA1"/>
    <property type="match status" value="1"/>
</dbReference>